<dbReference type="EMBL" id="VTPC01002102">
    <property type="protein sequence ID" value="KAF2900589.1"/>
    <property type="molecule type" value="Genomic_DNA"/>
</dbReference>
<sequence>MNREIKNDVGRAKQEIWHKQCEELNRYMGGTKVPQAWKTIKNIRKDVTEKANIPLINMSTWTEHLLKENRNEYKQLEIKLTDSPEIGNIEPVNLEEVIQGIKQMKNGQSTGTGDISVELIKFGPSILWRNPSQSMGPNAGLSQIETEKE</sequence>
<accession>A0A8K0DA71</accession>
<name>A0A8K0DA71_IGNLU</name>
<reference evidence="2" key="1">
    <citation type="submission" date="2019-08" db="EMBL/GenBank/DDBJ databases">
        <title>The genome of the North American firefly Photinus pyralis.</title>
        <authorList>
            <consortium name="Photinus pyralis genome working group"/>
            <person name="Fallon T.R."/>
            <person name="Sander Lower S.E."/>
            <person name="Weng J.-K."/>
        </authorList>
    </citation>
    <scope>NUCLEOTIDE SEQUENCE</scope>
    <source>
        <strain evidence="2">TRF0915ILg1</strain>
        <tissue evidence="2">Whole body</tissue>
    </source>
</reference>
<dbReference type="OrthoDB" id="6779646at2759"/>
<protein>
    <submittedName>
        <fullName evidence="2">Uncharacterized protein</fullName>
    </submittedName>
</protein>
<keyword evidence="3" id="KW-1185">Reference proteome</keyword>
<evidence type="ECO:0000256" key="1">
    <source>
        <dbReference type="SAM" id="MobiDB-lite"/>
    </source>
</evidence>
<dbReference type="AlphaFoldDB" id="A0A8K0DA71"/>
<evidence type="ECO:0000313" key="3">
    <source>
        <dbReference type="Proteomes" id="UP000801492"/>
    </source>
</evidence>
<dbReference type="Proteomes" id="UP000801492">
    <property type="component" value="Unassembled WGS sequence"/>
</dbReference>
<gene>
    <name evidence="2" type="ORF">ILUMI_05597</name>
</gene>
<proteinExistence type="predicted"/>
<feature type="region of interest" description="Disordered" evidence="1">
    <location>
        <begin position="130"/>
        <end position="149"/>
    </location>
</feature>
<evidence type="ECO:0000313" key="2">
    <source>
        <dbReference type="EMBL" id="KAF2900589.1"/>
    </source>
</evidence>
<organism evidence="2 3">
    <name type="scientific">Ignelater luminosus</name>
    <name type="common">Cucubano</name>
    <name type="synonym">Pyrophorus luminosus</name>
    <dbReference type="NCBI Taxonomy" id="2038154"/>
    <lineage>
        <taxon>Eukaryota</taxon>
        <taxon>Metazoa</taxon>
        <taxon>Ecdysozoa</taxon>
        <taxon>Arthropoda</taxon>
        <taxon>Hexapoda</taxon>
        <taxon>Insecta</taxon>
        <taxon>Pterygota</taxon>
        <taxon>Neoptera</taxon>
        <taxon>Endopterygota</taxon>
        <taxon>Coleoptera</taxon>
        <taxon>Polyphaga</taxon>
        <taxon>Elateriformia</taxon>
        <taxon>Elateroidea</taxon>
        <taxon>Elateridae</taxon>
        <taxon>Agrypninae</taxon>
        <taxon>Pyrophorini</taxon>
        <taxon>Ignelater</taxon>
    </lineage>
</organism>
<comment type="caution">
    <text evidence="2">The sequence shown here is derived from an EMBL/GenBank/DDBJ whole genome shotgun (WGS) entry which is preliminary data.</text>
</comment>